<dbReference type="EMBL" id="CP003703">
    <property type="protein sequence ID" value="AFN65425.1"/>
    <property type="molecule type" value="Genomic_DNA"/>
</dbReference>
<evidence type="ECO:0000313" key="1">
    <source>
        <dbReference type="EMBL" id="AFN65425.1"/>
    </source>
</evidence>
<dbReference type="Gene3D" id="3.90.1010.10">
    <property type="match status" value="1"/>
</dbReference>
<dbReference type="SUPFAM" id="SSF82649">
    <property type="entry name" value="SufE/NifU"/>
    <property type="match status" value="1"/>
</dbReference>
<dbReference type="HOGENOM" id="CLU_155850_0_0_14"/>
<dbReference type="RefSeq" id="WP_014850134.1">
    <property type="nucleotide sequence ID" value="NC_018149.1"/>
</dbReference>
<dbReference type="Proteomes" id="UP000009005">
    <property type="component" value="Chromosome"/>
</dbReference>
<dbReference type="KEGG" id="mwe:WEN_03230"/>
<accession>I6ZJP2</accession>
<gene>
    <name evidence="1" type="ordered locus">WEN_03230</name>
</gene>
<organism evidence="1 2">
    <name type="scientific">Mycoplasma wenyonii (strain Massachusetts)</name>
    <name type="common">Eperythrozoon wenyonii</name>
    <dbReference type="NCBI Taxonomy" id="1197325"/>
    <lineage>
        <taxon>Bacteria</taxon>
        <taxon>Bacillati</taxon>
        <taxon>Mycoplasmatota</taxon>
        <taxon>Mollicutes</taxon>
        <taxon>Mycoplasmataceae</taxon>
        <taxon>Mycoplasma</taxon>
    </lineage>
</organism>
<dbReference type="PATRIC" id="fig|1197325.3.peg.699"/>
<evidence type="ECO:0000313" key="2">
    <source>
        <dbReference type="Proteomes" id="UP000009005"/>
    </source>
</evidence>
<proteinExistence type="predicted"/>
<dbReference type="STRING" id="1197325.WEN_03230"/>
<protein>
    <submittedName>
        <fullName evidence="1">IscU_like domain protein</fullName>
    </submittedName>
</protein>
<keyword evidence="2" id="KW-1185">Reference proteome</keyword>
<sequence length="135" mass="15406">MYQDTIYWLSSLTKFTSKEATRGILVQPNQELGCQDSLKLSLATEPTISNIQLEIQGCILFKASVNALCLAIEHKNKREALEILNNYLNMIQVQDFNSDLLDNNLKLFEKFKLALSRRKCLTIGALELKKELINN</sequence>
<name>I6ZJP2_MYCWM</name>
<reference evidence="1 2" key="1">
    <citation type="journal article" date="2012" name="J. Bacteriol.">
        <title>Complete genome sequence of Mycoplasma wenyonii strain Massachusetts.</title>
        <authorList>
            <person name="Dos Santos A.P."/>
            <person name="Guimaraes A.M."/>
            <person name="do Nascimento N.C."/>
            <person name="Sanmiguel P.J."/>
            <person name="Messick J.B."/>
        </authorList>
    </citation>
    <scope>NUCLEOTIDE SEQUENCE [LARGE SCALE GENOMIC DNA]</scope>
    <source>
        <strain evidence="1 2">Massachusetts</strain>
    </source>
</reference>
<dbReference type="AlphaFoldDB" id="I6ZJP2"/>
<dbReference type="OrthoDB" id="398337at2"/>